<protein>
    <submittedName>
        <fullName evidence="1">Uncharacterized protein</fullName>
    </submittedName>
</protein>
<proteinExistence type="predicted"/>
<evidence type="ECO:0000313" key="1">
    <source>
        <dbReference type="EMBL" id="REG31009.1"/>
    </source>
</evidence>
<organism evidence="1 2">
    <name type="scientific">Archangium gephyra</name>
    <dbReference type="NCBI Taxonomy" id="48"/>
    <lineage>
        <taxon>Bacteria</taxon>
        <taxon>Pseudomonadati</taxon>
        <taxon>Myxococcota</taxon>
        <taxon>Myxococcia</taxon>
        <taxon>Myxococcales</taxon>
        <taxon>Cystobacterineae</taxon>
        <taxon>Archangiaceae</taxon>
        <taxon>Archangium</taxon>
    </lineage>
</organism>
<keyword evidence="2" id="KW-1185">Reference proteome</keyword>
<reference evidence="1 2" key="1">
    <citation type="submission" date="2018-08" db="EMBL/GenBank/DDBJ databases">
        <title>Genomic Encyclopedia of Archaeal and Bacterial Type Strains, Phase II (KMG-II): from individual species to whole genera.</title>
        <authorList>
            <person name="Goeker M."/>
        </authorList>
    </citation>
    <scope>NUCLEOTIDE SEQUENCE [LARGE SCALE GENOMIC DNA]</scope>
    <source>
        <strain evidence="1 2">DSM 2261</strain>
    </source>
</reference>
<dbReference type="Proteomes" id="UP000256345">
    <property type="component" value="Unassembled WGS sequence"/>
</dbReference>
<sequence length="182" mass="21168">MNARIWLAAFREEYTAKDATGAMWTTHMFEVLHRMQHRFAMHCLCEHGDGKHHEPGEALEIDLMWFKRNGGTYDVPLLALEHENSYLAAEAKKDFWRVFQVAAPLRVFIGYSRNNPEQRLEELVTLRSKGWQGDLFHRLQGGEDIALVGQRGMGGFNSWYGAVWSGNKVHRLHEFLRSRLQQ</sequence>
<accession>A0ABX9K0V7</accession>
<name>A0ABX9K0V7_9BACT</name>
<comment type="caution">
    <text evidence="1">The sequence shown here is derived from an EMBL/GenBank/DDBJ whole genome shotgun (WGS) entry which is preliminary data.</text>
</comment>
<evidence type="ECO:0000313" key="2">
    <source>
        <dbReference type="Proteomes" id="UP000256345"/>
    </source>
</evidence>
<dbReference type="EMBL" id="QUMU01000006">
    <property type="protein sequence ID" value="REG31009.1"/>
    <property type="molecule type" value="Genomic_DNA"/>
</dbReference>
<gene>
    <name evidence="1" type="ORF">ATI61_106479</name>
</gene>